<keyword evidence="1" id="KW-0472">Membrane</keyword>
<dbReference type="Proteomes" id="UP000253436">
    <property type="component" value="Unassembled WGS sequence"/>
</dbReference>
<evidence type="ECO:0000313" key="3">
    <source>
        <dbReference type="Proteomes" id="UP000253436"/>
    </source>
</evidence>
<dbReference type="AlphaFoldDB" id="A0A368ZKW6"/>
<evidence type="ECO:0000313" key="2">
    <source>
        <dbReference type="EMBL" id="RCW93545.1"/>
    </source>
</evidence>
<keyword evidence="1" id="KW-1133">Transmembrane helix</keyword>
<dbReference type="RefSeq" id="WP_114308062.1">
    <property type="nucleotide sequence ID" value="NZ_QPJO01000001.1"/>
</dbReference>
<gene>
    <name evidence="2" type="ORF">DFQ08_101340</name>
</gene>
<accession>A0A368ZKW6</accession>
<organism evidence="2 3">
    <name type="scientific">Winogradskyella arenosi</name>
    <dbReference type="NCBI Taxonomy" id="533325"/>
    <lineage>
        <taxon>Bacteria</taxon>
        <taxon>Pseudomonadati</taxon>
        <taxon>Bacteroidota</taxon>
        <taxon>Flavobacteriia</taxon>
        <taxon>Flavobacteriales</taxon>
        <taxon>Flavobacteriaceae</taxon>
        <taxon>Winogradskyella</taxon>
    </lineage>
</organism>
<feature type="transmembrane region" description="Helical" evidence="1">
    <location>
        <begin position="89"/>
        <end position="107"/>
    </location>
</feature>
<proteinExistence type="predicted"/>
<feature type="transmembrane region" description="Helical" evidence="1">
    <location>
        <begin position="173"/>
        <end position="193"/>
    </location>
</feature>
<sequence length="211" mass="25109">MKLTKEDIKFIDDFLINKKIKHLDIRVELIDHLATEFEERSAYVLIEDFLLSKVNFILEFNKKQKKTIHWSYQKLLWVQFAKFFYQLKFIAILTALVIIGYVIFNLFSLKTFSFIWLSTLAILLLYPIYYQIRYSKALKKVQSMQSLFTITSLPSVFLYVFGVLKDYLFETPIILVLYFSVSLLLSLSAVTVIENNRRKIIDKYIQLVRDI</sequence>
<dbReference type="OrthoDB" id="1188278at2"/>
<keyword evidence="3" id="KW-1185">Reference proteome</keyword>
<protein>
    <submittedName>
        <fullName evidence="2">Uncharacterized protein</fullName>
    </submittedName>
</protein>
<name>A0A368ZKW6_9FLAO</name>
<comment type="caution">
    <text evidence="2">The sequence shown here is derived from an EMBL/GenBank/DDBJ whole genome shotgun (WGS) entry which is preliminary data.</text>
</comment>
<feature type="transmembrane region" description="Helical" evidence="1">
    <location>
        <begin position="144"/>
        <end position="161"/>
    </location>
</feature>
<keyword evidence="1" id="KW-0812">Transmembrane</keyword>
<evidence type="ECO:0000256" key="1">
    <source>
        <dbReference type="SAM" id="Phobius"/>
    </source>
</evidence>
<dbReference type="EMBL" id="QPJO01000001">
    <property type="protein sequence ID" value="RCW93545.1"/>
    <property type="molecule type" value="Genomic_DNA"/>
</dbReference>
<feature type="transmembrane region" description="Helical" evidence="1">
    <location>
        <begin position="113"/>
        <end position="132"/>
    </location>
</feature>
<reference evidence="2 3" key="1">
    <citation type="submission" date="2018-07" db="EMBL/GenBank/DDBJ databases">
        <title>Genomic Encyclopedia of Type Strains, Phase III (KMG-III): the genomes of soil and plant-associated and newly described type strains.</title>
        <authorList>
            <person name="Whitman W."/>
        </authorList>
    </citation>
    <scope>NUCLEOTIDE SEQUENCE [LARGE SCALE GENOMIC DNA]</scope>
    <source>
        <strain evidence="2 3">CECT 7958</strain>
    </source>
</reference>